<reference evidence="3" key="1">
    <citation type="submission" date="2022-10" db="EMBL/GenBank/DDBJ databases">
        <title>Genome assembly of Pristionchus species.</title>
        <authorList>
            <person name="Yoshida K."/>
            <person name="Sommer R.J."/>
        </authorList>
    </citation>
    <scope>NUCLEOTIDE SEQUENCE [LARGE SCALE GENOMIC DNA]</scope>
    <source>
        <strain evidence="3">RS5460</strain>
    </source>
</reference>
<sequence>AVLQIISTLIVLLTAPLNARLISVLLSSEASKSLQRSFRVMQLNITMLNIIYSTYHLTVLDLAWFGLATDFFMEQRWTAYIGYVVAVVFQLGTKDFQLMIAINQM</sequence>
<keyword evidence="3" id="KW-1185">Reference proteome</keyword>
<feature type="non-terminal residue" evidence="2">
    <location>
        <position position="1"/>
    </location>
</feature>
<comment type="caution">
    <text evidence="2">The sequence shown here is derived from an EMBL/GenBank/DDBJ whole genome shotgun (WGS) entry which is preliminary data.</text>
</comment>
<keyword evidence="1" id="KW-0472">Membrane</keyword>
<keyword evidence="1" id="KW-0812">Transmembrane</keyword>
<feature type="transmembrane region" description="Helical" evidence="1">
    <location>
        <begin position="47"/>
        <end position="68"/>
    </location>
</feature>
<evidence type="ECO:0000313" key="2">
    <source>
        <dbReference type="EMBL" id="GMR39523.1"/>
    </source>
</evidence>
<accession>A0AAN4ZJE5</accession>
<dbReference type="EMBL" id="BTRK01000002">
    <property type="protein sequence ID" value="GMR39523.1"/>
    <property type="molecule type" value="Genomic_DNA"/>
</dbReference>
<feature type="transmembrane region" description="Helical" evidence="1">
    <location>
        <begin position="6"/>
        <end position="26"/>
    </location>
</feature>
<dbReference type="AlphaFoldDB" id="A0AAN4ZJE5"/>
<proteinExistence type="predicted"/>
<name>A0AAN4ZJE5_9BILA</name>
<feature type="transmembrane region" description="Helical" evidence="1">
    <location>
        <begin position="80"/>
        <end position="102"/>
    </location>
</feature>
<feature type="non-terminal residue" evidence="2">
    <location>
        <position position="105"/>
    </location>
</feature>
<organism evidence="2 3">
    <name type="scientific">Pristionchus mayeri</name>
    <dbReference type="NCBI Taxonomy" id="1317129"/>
    <lineage>
        <taxon>Eukaryota</taxon>
        <taxon>Metazoa</taxon>
        <taxon>Ecdysozoa</taxon>
        <taxon>Nematoda</taxon>
        <taxon>Chromadorea</taxon>
        <taxon>Rhabditida</taxon>
        <taxon>Rhabditina</taxon>
        <taxon>Diplogasteromorpha</taxon>
        <taxon>Diplogasteroidea</taxon>
        <taxon>Neodiplogasteridae</taxon>
        <taxon>Pristionchus</taxon>
    </lineage>
</organism>
<keyword evidence="1" id="KW-1133">Transmembrane helix</keyword>
<protein>
    <recommendedName>
        <fullName evidence="4">G protein-coupled receptor</fullName>
    </recommendedName>
</protein>
<evidence type="ECO:0008006" key="4">
    <source>
        <dbReference type="Google" id="ProtNLM"/>
    </source>
</evidence>
<gene>
    <name evidence="2" type="ORF">PMAYCL1PPCAC_09718</name>
</gene>
<evidence type="ECO:0000313" key="3">
    <source>
        <dbReference type="Proteomes" id="UP001328107"/>
    </source>
</evidence>
<dbReference type="Proteomes" id="UP001328107">
    <property type="component" value="Unassembled WGS sequence"/>
</dbReference>
<evidence type="ECO:0000256" key="1">
    <source>
        <dbReference type="SAM" id="Phobius"/>
    </source>
</evidence>